<dbReference type="InterPro" id="IPR051413">
    <property type="entry name" value="K/Na_HCN_channel"/>
</dbReference>
<comment type="subcellular location">
    <subcellularLocation>
        <location evidence="1">Membrane</location>
        <topology evidence="1">Multi-pass membrane protein</topology>
    </subcellularLocation>
</comment>
<dbReference type="Pfam" id="PF00520">
    <property type="entry name" value="Ion_trans"/>
    <property type="match status" value="1"/>
</dbReference>
<dbReference type="GO" id="GO:0035725">
    <property type="term" value="P:sodium ion transmembrane transport"/>
    <property type="evidence" value="ECO:0007669"/>
    <property type="project" value="TreeGrafter"/>
</dbReference>
<dbReference type="Proteomes" id="UP000604046">
    <property type="component" value="Unassembled WGS sequence"/>
</dbReference>
<evidence type="ECO:0000313" key="8">
    <source>
        <dbReference type="Proteomes" id="UP000604046"/>
    </source>
</evidence>
<reference evidence="7" key="1">
    <citation type="submission" date="2021-02" db="EMBL/GenBank/DDBJ databases">
        <authorList>
            <person name="Dougan E. K."/>
            <person name="Rhodes N."/>
            <person name="Thang M."/>
            <person name="Chan C."/>
        </authorList>
    </citation>
    <scope>NUCLEOTIDE SEQUENCE</scope>
</reference>
<evidence type="ECO:0000256" key="3">
    <source>
        <dbReference type="ARBA" id="ARBA00022989"/>
    </source>
</evidence>
<gene>
    <name evidence="7" type="primary">eag</name>
    <name evidence="7" type="ORF">SNAT2548_LOCUS1995</name>
</gene>
<evidence type="ECO:0000259" key="6">
    <source>
        <dbReference type="PROSITE" id="PS50042"/>
    </source>
</evidence>
<dbReference type="EMBL" id="CAJNDS010000113">
    <property type="protein sequence ID" value="CAE6961564.1"/>
    <property type="molecule type" value="Genomic_DNA"/>
</dbReference>
<sequence length="606" mass="67833">MEKEIQSVLSTRDALSGSLHKLRFWETPVIRPPDLRNEDEFEDLNGFNGSELADTWLLEDDVQQLPTEEEVAKELPVGALVLQQTADIQQGKSQKLNLRLNHHLMELSMKANEAVGNARRERWRNALEITRTRSSTKTYSSEFERCDSCTIIPPNSKFRILWDMASAAMILMDAFLLPICLAWNLTLTPFPTPNVATHVGLHIFASVSLVFWPIDIYLSFITGFFVQGILQTGRTAIASRYIHTWFLFDVCLVAIDVAAGFMMLLEEENQSQEFLQSLRSARYLRLLRTLRILRLLKAGKINLLLENLVISTGRQWLILAFTVGRMLLAIGMIAHIMACIWYGLGKAVAETSDIDSWIELASITNSTGYVQYVHSIGWILLPPAPPTLMADSGLEHLISLLLFVTTASKLRFVPALGWKRRELRIFLQTKAVPTEPLLQISNFLVLLLMRIMSYADYKMARQSPIGYDSALISPMLQAELATFQFGSNLTEHPLFSLTSSVFPPVFADFCSALQKRFYSEAESVFSVGSLAETMFVTSHGDYAIGVDESAKQVVRFSGAHRYFAEAESFAEAAISDGHKLSPSYHQCLGLGVRVSSTNASNGPEAD</sequence>
<feature type="domain" description="Cyclic nucleotide-binding" evidence="6">
    <location>
        <begin position="497"/>
        <end position="565"/>
    </location>
</feature>
<evidence type="ECO:0000256" key="1">
    <source>
        <dbReference type="ARBA" id="ARBA00004141"/>
    </source>
</evidence>
<keyword evidence="2 5" id="KW-0812">Transmembrane</keyword>
<dbReference type="InterPro" id="IPR005821">
    <property type="entry name" value="Ion_trans_dom"/>
</dbReference>
<dbReference type="AlphaFoldDB" id="A0A812HV42"/>
<feature type="transmembrane region" description="Helical" evidence="5">
    <location>
        <begin position="316"/>
        <end position="344"/>
    </location>
</feature>
<proteinExistence type="predicted"/>
<dbReference type="PROSITE" id="PS50042">
    <property type="entry name" value="CNMP_BINDING_3"/>
    <property type="match status" value="1"/>
</dbReference>
<accession>A0A812HV42</accession>
<evidence type="ECO:0000256" key="4">
    <source>
        <dbReference type="ARBA" id="ARBA00023136"/>
    </source>
</evidence>
<organism evidence="7 8">
    <name type="scientific">Symbiodinium natans</name>
    <dbReference type="NCBI Taxonomy" id="878477"/>
    <lineage>
        <taxon>Eukaryota</taxon>
        <taxon>Sar</taxon>
        <taxon>Alveolata</taxon>
        <taxon>Dinophyceae</taxon>
        <taxon>Suessiales</taxon>
        <taxon>Symbiodiniaceae</taxon>
        <taxon>Symbiodinium</taxon>
    </lineage>
</organism>
<feature type="transmembrane region" description="Helical" evidence="5">
    <location>
        <begin position="242"/>
        <end position="265"/>
    </location>
</feature>
<name>A0A812HV42_9DINO</name>
<evidence type="ECO:0000256" key="2">
    <source>
        <dbReference type="ARBA" id="ARBA00022692"/>
    </source>
</evidence>
<evidence type="ECO:0000256" key="5">
    <source>
        <dbReference type="SAM" id="Phobius"/>
    </source>
</evidence>
<keyword evidence="8" id="KW-1185">Reference proteome</keyword>
<feature type="transmembrane region" description="Helical" evidence="5">
    <location>
        <begin position="160"/>
        <end position="184"/>
    </location>
</feature>
<dbReference type="Gene3D" id="1.10.287.70">
    <property type="match status" value="1"/>
</dbReference>
<keyword evidence="3 5" id="KW-1133">Transmembrane helix</keyword>
<dbReference type="SUPFAM" id="SSF81324">
    <property type="entry name" value="Voltage-gated potassium channels"/>
    <property type="match status" value="1"/>
</dbReference>
<dbReference type="PANTHER" id="PTHR45689:SF5">
    <property type="entry name" value="I[[H]] CHANNEL, ISOFORM E"/>
    <property type="match status" value="1"/>
</dbReference>
<dbReference type="InterPro" id="IPR000595">
    <property type="entry name" value="cNMP-bd_dom"/>
</dbReference>
<dbReference type="GO" id="GO:0005249">
    <property type="term" value="F:voltage-gated potassium channel activity"/>
    <property type="evidence" value="ECO:0007669"/>
    <property type="project" value="TreeGrafter"/>
</dbReference>
<comment type="caution">
    <text evidence="7">The sequence shown here is derived from an EMBL/GenBank/DDBJ whole genome shotgun (WGS) entry which is preliminary data.</text>
</comment>
<feature type="transmembrane region" description="Helical" evidence="5">
    <location>
        <begin position="204"/>
        <end position="230"/>
    </location>
</feature>
<dbReference type="PANTHER" id="PTHR45689">
    <property type="entry name" value="I[[H]] CHANNEL, ISOFORM E"/>
    <property type="match status" value="1"/>
</dbReference>
<protein>
    <submittedName>
        <fullName evidence="7">Eag protein</fullName>
    </submittedName>
</protein>
<dbReference type="GO" id="GO:0003254">
    <property type="term" value="P:regulation of membrane depolarization"/>
    <property type="evidence" value="ECO:0007669"/>
    <property type="project" value="TreeGrafter"/>
</dbReference>
<dbReference type="OrthoDB" id="421808at2759"/>
<evidence type="ECO:0000313" key="7">
    <source>
        <dbReference type="EMBL" id="CAE6961564.1"/>
    </source>
</evidence>
<dbReference type="GO" id="GO:0098855">
    <property type="term" value="C:HCN channel complex"/>
    <property type="evidence" value="ECO:0007669"/>
    <property type="project" value="TreeGrafter"/>
</dbReference>
<keyword evidence="4 5" id="KW-0472">Membrane</keyword>